<accession>H2XL12</accession>
<dbReference type="AlphaFoldDB" id="H2XL12"/>
<name>H2XL12_CIOIN</name>
<proteinExistence type="predicted"/>
<dbReference type="HOGENOM" id="CLU_091196_0_0_1"/>
<reference evidence="1" key="4">
    <citation type="submission" date="2025-09" db="UniProtKB">
        <authorList>
            <consortium name="Ensembl"/>
        </authorList>
    </citation>
    <scope>IDENTIFICATION</scope>
</reference>
<protein>
    <submittedName>
        <fullName evidence="1">Uncharacterized protein</fullName>
    </submittedName>
</protein>
<reference evidence="1" key="3">
    <citation type="submission" date="2025-08" db="UniProtKB">
        <authorList>
            <consortium name="Ensembl"/>
        </authorList>
    </citation>
    <scope>IDENTIFICATION</scope>
</reference>
<reference evidence="1" key="2">
    <citation type="journal article" date="2008" name="Genome Biol.">
        <title>Improved genome assembly and evidence-based global gene model set for the chordate Ciona intestinalis: new insight into intron and operon populations.</title>
        <authorList>
            <person name="Satou Y."/>
            <person name="Mineta K."/>
            <person name="Ogasawara M."/>
            <person name="Sasakura Y."/>
            <person name="Shoguchi E."/>
            <person name="Ueno K."/>
            <person name="Yamada L."/>
            <person name="Matsumoto J."/>
            <person name="Wasserscheid J."/>
            <person name="Dewar K."/>
            <person name="Wiley G.B."/>
            <person name="Macmil S.L."/>
            <person name="Roe B.A."/>
            <person name="Zeller R.W."/>
            <person name="Hastings K.E."/>
            <person name="Lemaire P."/>
            <person name="Lindquist E."/>
            <person name="Endo T."/>
            <person name="Hotta K."/>
            <person name="Inaba K."/>
        </authorList>
    </citation>
    <scope>NUCLEOTIDE SEQUENCE [LARGE SCALE GENOMIC DNA]</scope>
    <source>
        <strain evidence="1">wild type</strain>
    </source>
</reference>
<evidence type="ECO:0000313" key="1">
    <source>
        <dbReference type="Ensembl" id="ENSCINP00000030344.1"/>
    </source>
</evidence>
<dbReference type="InParanoid" id="H2XL12"/>
<keyword evidence="2" id="KW-1185">Reference proteome</keyword>
<evidence type="ECO:0000313" key="2">
    <source>
        <dbReference type="Proteomes" id="UP000008144"/>
    </source>
</evidence>
<dbReference type="GeneTree" id="ENSGT00530000068235"/>
<dbReference type="OMA" id="EREIFYQ"/>
<dbReference type="Ensembl" id="ENSCINT00000032626.1">
    <property type="protein sequence ID" value="ENSCINP00000030344.1"/>
    <property type="gene ID" value="ENSCING00000019953.1"/>
</dbReference>
<organism evidence="1 2">
    <name type="scientific">Ciona intestinalis</name>
    <name type="common">Transparent sea squirt</name>
    <name type="synonym">Ascidia intestinalis</name>
    <dbReference type="NCBI Taxonomy" id="7719"/>
    <lineage>
        <taxon>Eukaryota</taxon>
        <taxon>Metazoa</taxon>
        <taxon>Chordata</taxon>
        <taxon>Tunicata</taxon>
        <taxon>Ascidiacea</taxon>
        <taxon>Phlebobranchia</taxon>
        <taxon>Cionidae</taxon>
        <taxon>Ciona</taxon>
    </lineage>
</organism>
<dbReference type="Proteomes" id="UP000008144">
    <property type="component" value="Chromosome 3"/>
</dbReference>
<dbReference type="EMBL" id="EAAA01001711">
    <property type="status" value="NOT_ANNOTATED_CDS"/>
    <property type="molecule type" value="Genomic_DNA"/>
</dbReference>
<reference evidence="2" key="1">
    <citation type="journal article" date="2002" name="Science">
        <title>The draft genome of Ciona intestinalis: insights into chordate and vertebrate origins.</title>
        <authorList>
            <person name="Dehal P."/>
            <person name="Satou Y."/>
            <person name="Campbell R.K."/>
            <person name="Chapman J."/>
            <person name="Degnan B."/>
            <person name="De Tomaso A."/>
            <person name="Davidson B."/>
            <person name="Di Gregorio A."/>
            <person name="Gelpke M."/>
            <person name="Goodstein D.M."/>
            <person name="Harafuji N."/>
            <person name="Hastings K.E."/>
            <person name="Ho I."/>
            <person name="Hotta K."/>
            <person name="Huang W."/>
            <person name="Kawashima T."/>
            <person name="Lemaire P."/>
            <person name="Martinez D."/>
            <person name="Meinertzhagen I.A."/>
            <person name="Necula S."/>
            <person name="Nonaka M."/>
            <person name="Putnam N."/>
            <person name="Rash S."/>
            <person name="Saiga H."/>
            <person name="Satake M."/>
            <person name="Terry A."/>
            <person name="Yamada L."/>
            <person name="Wang H.G."/>
            <person name="Awazu S."/>
            <person name="Azumi K."/>
            <person name="Boore J."/>
            <person name="Branno M."/>
            <person name="Chin-Bow S."/>
            <person name="DeSantis R."/>
            <person name="Doyle S."/>
            <person name="Francino P."/>
            <person name="Keys D.N."/>
            <person name="Haga S."/>
            <person name="Hayashi H."/>
            <person name="Hino K."/>
            <person name="Imai K.S."/>
            <person name="Inaba K."/>
            <person name="Kano S."/>
            <person name="Kobayashi K."/>
            <person name="Kobayashi M."/>
            <person name="Lee B.I."/>
            <person name="Makabe K.W."/>
            <person name="Manohar C."/>
            <person name="Matassi G."/>
            <person name="Medina M."/>
            <person name="Mochizuki Y."/>
            <person name="Mount S."/>
            <person name="Morishita T."/>
            <person name="Miura S."/>
            <person name="Nakayama A."/>
            <person name="Nishizaka S."/>
            <person name="Nomoto H."/>
            <person name="Ohta F."/>
            <person name="Oishi K."/>
            <person name="Rigoutsos I."/>
            <person name="Sano M."/>
            <person name="Sasaki A."/>
            <person name="Sasakura Y."/>
            <person name="Shoguchi E."/>
            <person name="Shin-i T."/>
            <person name="Spagnuolo A."/>
            <person name="Stainier D."/>
            <person name="Suzuki M.M."/>
            <person name="Tassy O."/>
            <person name="Takatori N."/>
            <person name="Tokuoka M."/>
            <person name="Yagi K."/>
            <person name="Yoshizaki F."/>
            <person name="Wada S."/>
            <person name="Zhang C."/>
            <person name="Hyatt P.D."/>
            <person name="Larimer F."/>
            <person name="Detter C."/>
            <person name="Doggett N."/>
            <person name="Glavina T."/>
            <person name="Hawkins T."/>
            <person name="Richardson P."/>
            <person name="Lucas S."/>
            <person name="Kohara Y."/>
            <person name="Levine M."/>
            <person name="Satoh N."/>
            <person name="Rokhsar D.S."/>
        </authorList>
    </citation>
    <scope>NUCLEOTIDE SEQUENCE [LARGE SCALE GENOMIC DNA]</scope>
</reference>
<sequence>MLQQRFAIAVNKPSLAKRLDDMKEQTRYMKNCRSALGSALDEVQALKGELRRHKSDTMGANVFDSPMMPLSEKNSHLVVEISCATHTAATKLDRIKTSMSKKNKLCSNLAAQLRVFAKALVQRDKKLAEKIKLNKELSLKVRHLETSLRKSNSELRTCKARLADSQRGLLSRDREIIKRGREISNLDRNVWSLTRRLQQVESHLDQSKQSNGLCGRFENQLKLEPNADAVGTNR</sequence>